<keyword evidence="2" id="KW-1003">Cell membrane</keyword>
<evidence type="ECO:0000256" key="10">
    <source>
        <dbReference type="ARBA" id="ARBA00042775"/>
    </source>
</evidence>
<dbReference type="AlphaFoldDB" id="A0A7V2T4A2"/>
<evidence type="ECO:0000313" key="14">
    <source>
        <dbReference type="EMBL" id="HFC93056.1"/>
    </source>
</evidence>
<evidence type="ECO:0000256" key="2">
    <source>
        <dbReference type="ARBA" id="ARBA00022475"/>
    </source>
</evidence>
<dbReference type="InterPro" id="IPR052029">
    <property type="entry name" value="PpiD_chaperone"/>
</dbReference>
<dbReference type="GO" id="GO:0005886">
    <property type="term" value="C:plasma membrane"/>
    <property type="evidence" value="ECO:0007669"/>
    <property type="project" value="UniProtKB-SubCell"/>
</dbReference>
<dbReference type="SUPFAM" id="SSF109998">
    <property type="entry name" value="Triger factor/SurA peptide-binding domain-like"/>
    <property type="match status" value="1"/>
</dbReference>
<evidence type="ECO:0000256" key="11">
    <source>
        <dbReference type="PROSITE-ProRule" id="PRU00278"/>
    </source>
</evidence>
<keyword evidence="11" id="KW-0697">Rotamase</keyword>
<dbReference type="InterPro" id="IPR027304">
    <property type="entry name" value="Trigger_fact/SurA_dom_sf"/>
</dbReference>
<dbReference type="EMBL" id="DRMS01000358">
    <property type="protein sequence ID" value="HFC93056.1"/>
    <property type="molecule type" value="Genomic_DNA"/>
</dbReference>
<keyword evidence="3" id="KW-0997">Cell inner membrane</keyword>
<accession>A0A7V2T4A2</accession>
<dbReference type="SUPFAM" id="SSF54534">
    <property type="entry name" value="FKBP-like"/>
    <property type="match status" value="1"/>
</dbReference>
<feature type="domain" description="PpiC" evidence="13">
    <location>
        <begin position="264"/>
        <end position="359"/>
    </location>
</feature>
<keyword evidence="6 12" id="KW-0472">Membrane</keyword>
<dbReference type="PANTHER" id="PTHR47529">
    <property type="entry name" value="PEPTIDYL-PROLYL CIS-TRANS ISOMERASE D"/>
    <property type="match status" value="1"/>
</dbReference>
<dbReference type="Gene3D" id="1.10.4030.10">
    <property type="entry name" value="Porin chaperone SurA, peptide-binding domain"/>
    <property type="match status" value="1"/>
</dbReference>
<evidence type="ECO:0000256" key="8">
    <source>
        <dbReference type="ARBA" id="ARBA00038408"/>
    </source>
</evidence>
<evidence type="ECO:0000256" key="9">
    <source>
        <dbReference type="ARBA" id="ARBA00040743"/>
    </source>
</evidence>
<organism evidence="14">
    <name type="scientific">Leucothrix mucor</name>
    <dbReference type="NCBI Taxonomy" id="45248"/>
    <lineage>
        <taxon>Bacteria</taxon>
        <taxon>Pseudomonadati</taxon>
        <taxon>Pseudomonadota</taxon>
        <taxon>Gammaproteobacteria</taxon>
        <taxon>Thiotrichales</taxon>
        <taxon>Thiotrichaceae</taxon>
        <taxon>Leucothrix</taxon>
    </lineage>
</organism>
<evidence type="ECO:0000256" key="4">
    <source>
        <dbReference type="ARBA" id="ARBA00022692"/>
    </source>
</evidence>
<dbReference type="GO" id="GO:0003755">
    <property type="term" value="F:peptidyl-prolyl cis-trans isomerase activity"/>
    <property type="evidence" value="ECO:0007669"/>
    <property type="project" value="UniProtKB-KW"/>
</dbReference>
<keyword evidence="4 12" id="KW-0812">Transmembrane</keyword>
<dbReference type="InterPro" id="IPR000297">
    <property type="entry name" value="PPIase_PpiC"/>
</dbReference>
<evidence type="ECO:0000259" key="13">
    <source>
        <dbReference type="PROSITE" id="PS50198"/>
    </source>
</evidence>
<dbReference type="Gene3D" id="3.10.50.40">
    <property type="match status" value="1"/>
</dbReference>
<proteinExistence type="inferred from homology"/>
<evidence type="ECO:0000256" key="7">
    <source>
        <dbReference type="ARBA" id="ARBA00023186"/>
    </source>
</evidence>
<evidence type="ECO:0000256" key="3">
    <source>
        <dbReference type="ARBA" id="ARBA00022519"/>
    </source>
</evidence>
<evidence type="ECO:0000256" key="5">
    <source>
        <dbReference type="ARBA" id="ARBA00022989"/>
    </source>
</evidence>
<feature type="transmembrane region" description="Helical" evidence="12">
    <location>
        <begin position="12"/>
        <end position="34"/>
    </location>
</feature>
<keyword evidence="5 12" id="KW-1133">Transmembrane helix</keyword>
<protein>
    <recommendedName>
        <fullName evidence="9">Periplasmic chaperone PpiD</fullName>
    </recommendedName>
    <alternativeName>
        <fullName evidence="10">Periplasmic folding chaperone</fullName>
    </alternativeName>
</protein>
<comment type="similarity">
    <text evidence="8">Belongs to the PpiD chaperone family.</text>
</comment>
<dbReference type="PANTHER" id="PTHR47529:SF1">
    <property type="entry name" value="PERIPLASMIC CHAPERONE PPID"/>
    <property type="match status" value="1"/>
</dbReference>
<reference evidence="14" key="1">
    <citation type="journal article" date="2020" name="mSystems">
        <title>Genome- and Community-Level Interaction Insights into Carbon Utilization and Element Cycling Functions of Hydrothermarchaeota in Hydrothermal Sediment.</title>
        <authorList>
            <person name="Zhou Z."/>
            <person name="Liu Y."/>
            <person name="Xu W."/>
            <person name="Pan J."/>
            <person name="Luo Z.H."/>
            <person name="Li M."/>
        </authorList>
    </citation>
    <scope>NUCLEOTIDE SEQUENCE [LARGE SCALE GENOMIC DNA]</scope>
    <source>
        <strain evidence="14">HyVt-493</strain>
    </source>
</reference>
<dbReference type="InterPro" id="IPR046357">
    <property type="entry name" value="PPIase_dom_sf"/>
</dbReference>
<gene>
    <name evidence="14" type="ORF">ENJ51_09620</name>
</gene>
<dbReference type="Pfam" id="PF13624">
    <property type="entry name" value="SurA_N_3"/>
    <property type="match status" value="1"/>
</dbReference>
<keyword evidence="11" id="KW-0413">Isomerase</keyword>
<name>A0A7V2T4A2_LEUMU</name>
<dbReference type="Proteomes" id="UP000885750">
    <property type="component" value="Unassembled WGS sequence"/>
</dbReference>
<comment type="caution">
    <text evidence="14">The sequence shown here is derived from an EMBL/GenBank/DDBJ whole genome shotgun (WGS) entry which is preliminary data.</text>
</comment>
<keyword evidence="7" id="KW-0143">Chaperone</keyword>
<dbReference type="PROSITE" id="PS50198">
    <property type="entry name" value="PPIC_PPIASE_2"/>
    <property type="match status" value="1"/>
</dbReference>
<evidence type="ECO:0000256" key="6">
    <source>
        <dbReference type="ARBA" id="ARBA00023136"/>
    </source>
</evidence>
<evidence type="ECO:0000256" key="12">
    <source>
        <dbReference type="SAM" id="Phobius"/>
    </source>
</evidence>
<feature type="non-terminal residue" evidence="14">
    <location>
        <position position="555"/>
    </location>
</feature>
<sequence>MLQTINDNAKGWVAYLVVGLISIPFALFGISSYLGGGDKLVAATVNGDDISVSEMQNELLQQKQRLTSMFGGRMPPGFDDTGLKSQALEGLINQALLRQNVENNGYRASDAEVFSIISSTPSFQKEGVFDASTYEKLLKANRRNKVSYEAALRADISNRQLSAGISNTSYIPDVQVAAYQALLKQTRDFEIFTLKIDDYKDQIKPSDDDVKAYYDSHSDQYMTKEKIKLSYVRLKAADLAEAVSVTPEQLQSFYDDTSGDYVTRELRKVAHILIKVVDGKDEDAKKRAENLRKRITSKEVAFEALLLEKAENRIAGDMGFLAQGDMGPAFEKAAFALKKDELSAVVKTDSGYELLKVSEIKPEVQQTLEQVKDKVEKNYRKEKADKLFQTQVERLNTVAFENDASLDPAGESVGLDVQTTDWFARKGGKDFTADPKVLAEAFSEKVFNQAKNSNLIELTDTDVAVIRINEKKAPVLKPLADVSEEIKQAIIDTTTRKLINKKGEEVLAKLKSAGNWSALSDLDAKPDAVEKFAEVGRKASKPSANIVRKVFAMNT</sequence>
<comment type="subcellular location">
    <subcellularLocation>
        <location evidence="1">Cell inner membrane</location>
        <topology evidence="1">Single-pass type II membrane protein</topology>
        <orientation evidence="1">Periplasmic side</orientation>
    </subcellularLocation>
</comment>
<dbReference type="Pfam" id="PF13145">
    <property type="entry name" value="Rotamase_2"/>
    <property type="match status" value="1"/>
</dbReference>
<evidence type="ECO:0000256" key="1">
    <source>
        <dbReference type="ARBA" id="ARBA00004382"/>
    </source>
</evidence>